<dbReference type="HOGENOM" id="CLU_259861_0_0_1"/>
<evidence type="ECO:0000256" key="4">
    <source>
        <dbReference type="SAM" id="Coils"/>
    </source>
</evidence>
<feature type="coiled-coil region" evidence="4">
    <location>
        <begin position="908"/>
        <end position="1090"/>
    </location>
</feature>
<dbReference type="GO" id="GO:0005643">
    <property type="term" value="C:nuclear pore"/>
    <property type="evidence" value="ECO:0007669"/>
    <property type="project" value="TreeGrafter"/>
</dbReference>
<dbReference type="GO" id="GO:0006406">
    <property type="term" value="P:mRNA export from nucleus"/>
    <property type="evidence" value="ECO:0007669"/>
    <property type="project" value="TreeGrafter"/>
</dbReference>
<feature type="region of interest" description="Disordered" evidence="5">
    <location>
        <begin position="1198"/>
        <end position="1321"/>
    </location>
</feature>
<feature type="coiled-coil region" evidence="4">
    <location>
        <begin position="460"/>
        <end position="670"/>
    </location>
</feature>
<dbReference type="GO" id="GO:0017056">
    <property type="term" value="F:structural constituent of nuclear pore"/>
    <property type="evidence" value="ECO:0007669"/>
    <property type="project" value="TreeGrafter"/>
</dbReference>
<evidence type="ECO:0000256" key="3">
    <source>
        <dbReference type="ARBA" id="ARBA00023242"/>
    </source>
</evidence>
<dbReference type="PANTHER" id="PTHR18898">
    <property type="entry name" value="NUCLEOPROTEIN TPR-RELATED"/>
    <property type="match status" value="1"/>
</dbReference>
<accession>A7TIT7</accession>
<comment type="subcellular location">
    <subcellularLocation>
        <location evidence="1">Nucleus</location>
    </subcellularLocation>
</comment>
<feature type="compositionally biased region" description="Basic and acidic residues" evidence="5">
    <location>
        <begin position="1302"/>
        <end position="1321"/>
    </location>
</feature>
<dbReference type="FunCoup" id="A7TIT7">
    <property type="interactions" value="1177"/>
</dbReference>
<feature type="compositionally biased region" description="Basic and acidic residues" evidence="5">
    <location>
        <begin position="1206"/>
        <end position="1230"/>
    </location>
</feature>
<gene>
    <name evidence="7" type="ORF">Kpol_1043p70</name>
</gene>
<dbReference type="Pfam" id="PF25785">
    <property type="entry name" value="TPR"/>
    <property type="match status" value="1"/>
</dbReference>
<dbReference type="EMBL" id="DS480397">
    <property type="protein sequence ID" value="EDO17879.1"/>
    <property type="molecule type" value="Genomic_DNA"/>
</dbReference>
<organism evidence="8">
    <name type="scientific">Vanderwaltozyma polyspora (strain ATCC 22028 / DSM 70294 / BCRC 21397 / CBS 2163 / NBRC 10782 / NRRL Y-8283 / UCD 57-17)</name>
    <name type="common">Kluyveromyces polysporus</name>
    <dbReference type="NCBI Taxonomy" id="436907"/>
    <lineage>
        <taxon>Eukaryota</taxon>
        <taxon>Fungi</taxon>
        <taxon>Dikarya</taxon>
        <taxon>Ascomycota</taxon>
        <taxon>Saccharomycotina</taxon>
        <taxon>Saccharomycetes</taxon>
        <taxon>Saccharomycetales</taxon>
        <taxon>Saccharomycetaceae</taxon>
        <taxon>Vanderwaltozyma</taxon>
    </lineage>
</organism>
<evidence type="ECO:0000256" key="2">
    <source>
        <dbReference type="ARBA" id="ARBA00023054"/>
    </source>
</evidence>
<name>A7TIT7_VANPO</name>
<dbReference type="GeneID" id="5546132"/>
<keyword evidence="2 4" id="KW-0175">Coiled coil</keyword>
<dbReference type="Proteomes" id="UP000000267">
    <property type="component" value="Unassembled WGS sequence"/>
</dbReference>
<protein>
    <recommendedName>
        <fullName evidence="6">NUA/TPR/MLP1-2-like domain-containing protein</fullName>
    </recommendedName>
</protein>
<evidence type="ECO:0000256" key="1">
    <source>
        <dbReference type="ARBA" id="ARBA00004123"/>
    </source>
</evidence>
<dbReference type="eggNOG" id="KOG4674">
    <property type="taxonomic scope" value="Eukaryota"/>
</dbReference>
<feature type="coiled-coil region" evidence="4">
    <location>
        <begin position="204"/>
        <end position="273"/>
    </location>
</feature>
<dbReference type="SMR" id="A7TIT7"/>
<evidence type="ECO:0000313" key="8">
    <source>
        <dbReference type="Proteomes" id="UP000000267"/>
    </source>
</evidence>
<feature type="domain" description="NUA/TPR/MLP1-2-like" evidence="6">
    <location>
        <begin position="268"/>
        <end position="374"/>
    </location>
</feature>
<evidence type="ECO:0000313" key="7">
    <source>
        <dbReference type="EMBL" id="EDO17879.1"/>
    </source>
</evidence>
<proteinExistence type="predicted"/>
<keyword evidence="3" id="KW-0539">Nucleus</keyword>
<dbReference type="RefSeq" id="XP_001645737.1">
    <property type="nucleotide sequence ID" value="XM_001645687.1"/>
</dbReference>
<feature type="coiled-coil region" evidence="4">
    <location>
        <begin position="782"/>
        <end position="867"/>
    </location>
</feature>
<dbReference type="STRING" id="436907.A7TIT7"/>
<dbReference type="InParanoid" id="A7TIT7"/>
<feature type="coiled-coil region" evidence="4">
    <location>
        <begin position="50"/>
        <end position="169"/>
    </location>
</feature>
<keyword evidence="8" id="KW-1185">Reference proteome</keyword>
<evidence type="ECO:0000259" key="6">
    <source>
        <dbReference type="Pfam" id="PF25785"/>
    </source>
</evidence>
<dbReference type="OMA" id="DITIMQD"/>
<dbReference type="KEGG" id="vpo:Kpol_1043p70"/>
<reference evidence="7 8" key="1">
    <citation type="journal article" date="2007" name="Proc. Natl. Acad. Sci. U.S.A.">
        <title>Independent sorting-out of thousands of duplicated gene pairs in two yeast species descended from a whole-genome duplication.</title>
        <authorList>
            <person name="Scannell D.R."/>
            <person name="Frank A.C."/>
            <person name="Conant G.C."/>
            <person name="Byrne K.P."/>
            <person name="Woolfit M."/>
            <person name="Wolfe K.H."/>
        </authorList>
    </citation>
    <scope>NUCLEOTIDE SEQUENCE [LARGE SCALE GENOMIC DNA]</scope>
    <source>
        <strain evidence="8">ATCC 22028 / DSM 70294 / BCRC 21397 / CBS 2163 / NBRC 10782 / NRRL Y-8283 / UCD 57-17</strain>
    </source>
</reference>
<dbReference type="InterPro" id="IPR057974">
    <property type="entry name" value="NUA/TPR/MLP1-2-like_dom"/>
</dbReference>
<sequence length="1321" mass="152179">MLDNTLLQDLSLRYHIPIDQLNLLNETSIDQLLNYNENSDTESFKDKFKIDNLNLQIQHINNDNLKLSNQLKNIIEKFNLSKIDQNKTIENLKLKLFKLENENKTLNSTNLNLTDKNDTLNNNLNLKLIELKNLNDNITELELKRNNDIQLKDKLIQQLNSKIENLLKLGKSPKFKNEVEIINDSKTINDDIENSKATIPPSPAKALSKQNNGLKSDIQNYLNELEQQLPLIENFKAEIENLQDNLNKKNLIIESLQNDKKENLKLMDSMKKTINEKSSSIEALDIQRTDLAHQLQYLLIHSSIQNDNNGPLSKSEILFMQNLINKDKQRLSSDVQSVISDRLIKFKDIVSLQEKNMELTKSIRNLAFSLESKESEIKNSRENYDNDTINEAKETILSLQEYNNVLKLEIGTLQSKISELQSSIPNSKESEKQHFNYHSNLVKDLESKLSKLSAYSQSTIENLNKDIQNLYNERTDILINLEKEKSSTILANEKLTLLQNSYDLLTLENEELSSKNSMLEQQLNEEEKNLNSVLNDYIKCKTNLLDFTNRLTLLNNNKLGLEEENNSLKQEIKSNYEQIKDLDSKSKHLEQSLENEISKYTDKVKELELNISKLNEQKLILERKLQNKNIEIDDLNSSNYDQISWYQKKLDQYEKTIKTLESRLPADTQNSKALVEDKALEDSRDASPVSSSASCNEITIRIFGDSNKTKKIYPIEEEKNLELITKELEDTKVRVQNLATQNRLLLEKLERSANLEVDDIFVSLRYERDTLSDQVVNYEKDMQVILADLESVQSELNAANSQILNFENQRAMVQDHKKGNVNEETLIEKLTELDELKERNMELTQEIHALNENNIALKCQLEESLERLKPLETKISELNILIEDKDNIINVSNEKAENWKTRFNELTLSAKNNDNEDLINLQKQVEEKSKENEELSDRFNRLKKQANERLHASKVAQNNLTEQSNELKARNTDLERNLSEQMERFKELENSISLKDQELGSIGDLKEQLANALDKSKKFEEELIKTVSESESLVSDLKNEIESLNEKLKSKESSVGLQESEIENAKKILIAELEEKLNKTKSELDLKHKEELKVLKTEYEGDIQKRVAEAEEALKRKIRLPSEEKINTIIESKVADLEEDYKKKLETVSAESTDIEKIKQEFEDNLVNAKKKAFEEGKQQASMKTKFLENKIAKLESQLQNNESDVTDKEAEVKTTDNEKSNPELDKQEAKPSFTFSPPPNSNPFTTTQDTDSPVSVFGIKPTFSLGANPFKISPVAPSFQTARADSSQESKSDDSNSNSESPKRHSEDENEQDLKKFKPN</sequence>
<dbReference type="PANTHER" id="PTHR18898:SF2">
    <property type="entry name" value="NUCLEOPROTEIN TPR"/>
    <property type="match status" value="1"/>
</dbReference>
<evidence type="ECO:0000256" key="5">
    <source>
        <dbReference type="SAM" id="MobiDB-lite"/>
    </source>
</evidence>
<dbReference type="OrthoDB" id="343070at2759"/>